<proteinExistence type="predicted"/>
<protein>
    <recommendedName>
        <fullName evidence="4">SPOR domain-containing protein</fullName>
    </recommendedName>
</protein>
<feature type="coiled-coil region" evidence="1">
    <location>
        <begin position="311"/>
        <end position="339"/>
    </location>
</feature>
<keyword evidence="3" id="KW-1185">Reference proteome</keyword>
<dbReference type="OrthoDB" id="5365273at2"/>
<gene>
    <name evidence="2" type="ORF">FDK22_12395</name>
</gene>
<evidence type="ECO:0000256" key="1">
    <source>
        <dbReference type="SAM" id="Coils"/>
    </source>
</evidence>
<dbReference type="RefSeq" id="WP_138153291.1">
    <property type="nucleotide sequence ID" value="NZ_VANU01000005.1"/>
</dbReference>
<evidence type="ECO:0008006" key="4">
    <source>
        <dbReference type="Google" id="ProtNLM"/>
    </source>
</evidence>
<organism evidence="2 3">
    <name type="scientific">Arcobacter arenosus</name>
    <dbReference type="NCBI Taxonomy" id="2576037"/>
    <lineage>
        <taxon>Bacteria</taxon>
        <taxon>Pseudomonadati</taxon>
        <taxon>Campylobacterota</taxon>
        <taxon>Epsilonproteobacteria</taxon>
        <taxon>Campylobacterales</taxon>
        <taxon>Arcobacteraceae</taxon>
        <taxon>Arcobacter</taxon>
    </lineage>
</organism>
<accession>A0A5R8XZJ6</accession>
<sequence length="618" mass="72449">MIHKIFIIFLFTLINLNAAMEDDIVYVEDKSTKNISLKDEFLNPNTQFYTISICTLDLNKYDPIEYFKTFNMTNALAYKFGENKQFARVISGVYKTGTEATNAIKDLDPRLIKNKPYSANLKRHQEVFTEYQNSIKKTITPNKKNIEKIEVNKQSSKSIFINNSKEAKKLKEEFLNENSQFYSIALGSISLKRNSIENFFETYGVEDEALAHLYGKNKDKARIIYGLYKTRAEAIDAIKKFNKNLKRNKPYSMKMEKFQSFYNKNISKNEDNSIVELKMNDSNKKELASKPNLSDDIKIIKNEKLEKPKIVNKIKEEVKERKIENKEKEKNSVKKIKKKKTEPIIEKKDNSFLKESKLVDVYYVEEDGEFNILSEVFLNDGSSFFTIDFGEVNLKESTIEQAFLNNKIKNEALAYKYGDNQEYARVIYGAFETKDDARKTIEELNVTSLKNLRVSNIKNHQKLYKIYHKNKMIFNSKVNNAQDETSKYEFDYSSVYAKLENSESKIKKEFFNRGTSKYTITLITFLKDDIRVDKFFEYNNLYEEVLAFPIGSQNSYYRVIKGVYDSFDEANEAINNLSKDLRENQPYVSKISSQQKKLEKYGRVLETEMKQIQMIEFK</sequence>
<dbReference type="EMBL" id="VANU01000005">
    <property type="protein sequence ID" value="TLP37037.1"/>
    <property type="molecule type" value="Genomic_DNA"/>
</dbReference>
<dbReference type="Gene3D" id="3.30.70.1070">
    <property type="entry name" value="Sporulation related repeat"/>
    <property type="match status" value="3"/>
</dbReference>
<dbReference type="GO" id="GO:0042834">
    <property type="term" value="F:peptidoglycan binding"/>
    <property type="evidence" value="ECO:0007669"/>
    <property type="project" value="InterPro"/>
</dbReference>
<evidence type="ECO:0000313" key="3">
    <source>
        <dbReference type="Proteomes" id="UP000308901"/>
    </source>
</evidence>
<name>A0A5R8XZJ6_9BACT</name>
<keyword evidence="1" id="KW-0175">Coiled coil</keyword>
<dbReference type="InterPro" id="IPR036680">
    <property type="entry name" value="SPOR-like_sf"/>
</dbReference>
<dbReference type="Proteomes" id="UP000308901">
    <property type="component" value="Unassembled WGS sequence"/>
</dbReference>
<comment type="caution">
    <text evidence="2">The sequence shown here is derived from an EMBL/GenBank/DDBJ whole genome shotgun (WGS) entry which is preliminary data.</text>
</comment>
<reference evidence="2 3" key="1">
    <citation type="submission" date="2019-05" db="EMBL/GenBank/DDBJ databases">
        <title>Arcobacter sp. nov., isolated from sea sediment.</title>
        <authorList>
            <person name="Kim W."/>
        </authorList>
    </citation>
    <scope>NUCLEOTIDE SEQUENCE [LARGE SCALE GENOMIC DNA]</scope>
    <source>
        <strain evidence="2 3">CAU 1517</strain>
    </source>
</reference>
<evidence type="ECO:0000313" key="2">
    <source>
        <dbReference type="EMBL" id="TLP37037.1"/>
    </source>
</evidence>
<dbReference type="AlphaFoldDB" id="A0A5R8XZJ6"/>